<dbReference type="AlphaFoldDB" id="A0A388LEH7"/>
<feature type="compositionally biased region" description="Basic and acidic residues" evidence="1">
    <location>
        <begin position="84"/>
        <end position="97"/>
    </location>
</feature>
<keyword evidence="3" id="KW-1185">Reference proteome</keyword>
<dbReference type="EMBL" id="BFEA01000354">
    <property type="protein sequence ID" value="GBG80701.1"/>
    <property type="molecule type" value="Genomic_DNA"/>
</dbReference>
<evidence type="ECO:0000256" key="1">
    <source>
        <dbReference type="SAM" id="MobiDB-lite"/>
    </source>
</evidence>
<protein>
    <submittedName>
        <fullName evidence="2">Uncharacterized protein</fullName>
    </submittedName>
</protein>
<feature type="compositionally biased region" description="Basic and acidic residues" evidence="1">
    <location>
        <begin position="7"/>
        <end position="16"/>
    </location>
</feature>
<reference evidence="2 3" key="1">
    <citation type="journal article" date="2018" name="Cell">
        <title>The Chara Genome: Secondary Complexity and Implications for Plant Terrestrialization.</title>
        <authorList>
            <person name="Nishiyama T."/>
            <person name="Sakayama H."/>
            <person name="Vries J.D."/>
            <person name="Buschmann H."/>
            <person name="Saint-Marcoux D."/>
            <person name="Ullrich K.K."/>
            <person name="Haas F.B."/>
            <person name="Vanderstraeten L."/>
            <person name="Becker D."/>
            <person name="Lang D."/>
            <person name="Vosolsobe S."/>
            <person name="Rombauts S."/>
            <person name="Wilhelmsson P.K.I."/>
            <person name="Janitza P."/>
            <person name="Kern R."/>
            <person name="Heyl A."/>
            <person name="Rumpler F."/>
            <person name="Villalobos L.I.A.C."/>
            <person name="Clay J.M."/>
            <person name="Skokan R."/>
            <person name="Toyoda A."/>
            <person name="Suzuki Y."/>
            <person name="Kagoshima H."/>
            <person name="Schijlen E."/>
            <person name="Tajeshwar N."/>
            <person name="Catarino B."/>
            <person name="Hetherington A.J."/>
            <person name="Saltykova A."/>
            <person name="Bonnot C."/>
            <person name="Breuninger H."/>
            <person name="Symeonidi A."/>
            <person name="Radhakrishnan G.V."/>
            <person name="Van Nieuwerburgh F."/>
            <person name="Deforce D."/>
            <person name="Chang C."/>
            <person name="Karol K.G."/>
            <person name="Hedrich R."/>
            <person name="Ulvskov P."/>
            <person name="Glockner G."/>
            <person name="Delwiche C.F."/>
            <person name="Petrasek J."/>
            <person name="Van de Peer Y."/>
            <person name="Friml J."/>
            <person name="Beilby M."/>
            <person name="Dolan L."/>
            <person name="Kohara Y."/>
            <person name="Sugano S."/>
            <person name="Fujiyama A."/>
            <person name="Delaux P.-M."/>
            <person name="Quint M."/>
            <person name="TheiBen G."/>
            <person name="Hagemann M."/>
            <person name="Harholt J."/>
            <person name="Dunand C."/>
            <person name="Zachgo S."/>
            <person name="Langdale J."/>
            <person name="Maumus F."/>
            <person name="Straeten D.V.D."/>
            <person name="Gould S.B."/>
            <person name="Rensing S.A."/>
        </authorList>
    </citation>
    <scope>NUCLEOTIDE SEQUENCE [LARGE SCALE GENOMIC DNA]</scope>
    <source>
        <strain evidence="2 3">S276</strain>
    </source>
</reference>
<evidence type="ECO:0000313" key="2">
    <source>
        <dbReference type="EMBL" id="GBG80701.1"/>
    </source>
</evidence>
<feature type="compositionally biased region" description="Gly residues" evidence="1">
    <location>
        <begin position="158"/>
        <end position="169"/>
    </location>
</feature>
<name>A0A388LEH7_CHABU</name>
<dbReference type="Proteomes" id="UP000265515">
    <property type="component" value="Unassembled WGS sequence"/>
</dbReference>
<dbReference type="Gramene" id="GBG80701">
    <property type="protein sequence ID" value="GBG80701"/>
    <property type="gene ID" value="CBR_g31158"/>
</dbReference>
<organism evidence="2 3">
    <name type="scientific">Chara braunii</name>
    <name type="common">Braun's stonewort</name>
    <dbReference type="NCBI Taxonomy" id="69332"/>
    <lineage>
        <taxon>Eukaryota</taxon>
        <taxon>Viridiplantae</taxon>
        <taxon>Streptophyta</taxon>
        <taxon>Charophyceae</taxon>
        <taxon>Charales</taxon>
        <taxon>Characeae</taxon>
        <taxon>Chara</taxon>
    </lineage>
</organism>
<evidence type="ECO:0000313" key="3">
    <source>
        <dbReference type="Proteomes" id="UP000265515"/>
    </source>
</evidence>
<proteinExistence type="predicted"/>
<gene>
    <name evidence="2" type="ORF">CBR_g31158</name>
</gene>
<sequence length="430" mass="46135">MVNSRESSPDWLHDFKAPASAPVNISSSSTSESYGVPSWSAGEVNEGKRSRPRKIDRQDVSSDDEPVSKFKRQSSSQEINEEASGQKRDLLSSEAKVKTQAKKRTRTDAGLESGGDGDDSAKKNGVHGNGDVSWNGQREDGSAAKRKKVEGRGRGRGEGGGGRGRGAGRGRSALGADKKLGGEAKKGGVIAKVDEGKGRGRGTAGPETGVQKQVGLDKWLSTKPAMPAPPLQDTAKGQPLLNVKKESGITHDAVTKNELNDMVCVDGGRLETKAAVKREPLGGIKDAARWMQNDMGDEKPAEKKVTGGGEKKGREEMRTAGIKEVKMELKRGDREFSEAVTDADAMVEEEGDEEDGTKGADAAEDLKKKGKVKVLSRLPLMLPEKISRTKVKMMLWSWPRHICACLGPLHKDPLPLPPHSLTLVSEKAIH</sequence>
<feature type="compositionally biased region" description="Basic and acidic residues" evidence="1">
    <location>
        <begin position="45"/>
        <end position="60"/>
    </location>
</feature>
<comment type="caution">
    <text evidence="2">The sequence shown here is derived from an EMBL/GenBank/DDBJ whole genome shotgun (WGS) entry which is preliminary data.</text>
</comment>
<accession>A0A388LEH7</accession>
<feature type="compositionally biased region" description="Basic and acidic residues" evidence="1">
    <location>
        <begin position="176"/>
        <end position="198"/>
    </location>
</feature>
<feature type="region of interest" description="Disordered" evidence="1">
    <location>
        <begin position="1"/>
        <end position="213"/>
    </location>
</feature>
<feature type="compositionally biased region" description="Polar residues" evidence="1">
    <location>
        <begin position="23"/>
        <end position="33"/>
    </location>
</feature>